<evidence type="ECO:0000313" key="1">
    <source>
        <dbReference type="EMBL" id="EPE29627.1"/>
    </source>
</evidence>
<dbReference type="AlphaFoldDB" id="S3CT82"/>
<dbReference type="OrthoDB" id="3561302at2759"/>
<name>S3CT82_GLAL2</name>
<sequence length="147" mass="17046">MPPLDFVTSKASARRVQDSMNTAVGNCYWLPQDARWRTLLEARNAFVRECFQTEGLTIQKFKDLEKPQKRYRIAQLERVFAAQFFQYTRDGGCWVFIHGMSAWHVRSALHSMQYYDASSDLQPASVNSTLPNEETAQEQILTLEHQP</sequence>
<accession>S3CT82</accession>
<gene>
    <name evidence="1" type="ORF">GLAREA_00787</name>
</gene>
<organism evidence="1 2">
    <name type="scientific">Glarea lozoyensis (strain ATCC 20868 / MF5171)</name>
    <dbReference type="NCBI Taxonomy" id="1116229"/>
    <lineage>
        <taxon>Eukaryota</taxon>
        <taxon>Fungi</taxon>
        <taxon>Dikarya</taxon>
        <taxon>Ascomycota</taxon>
        <taxon>Pezizomycotina</taxon>
        <taxon>Leotiomycetes</taxon>
        <taxon>Helotiales</taxon>
        <taxon>Helotiaceae</taxon>
        <taxon>Glarea</taxon>
    </lineage>
</organism>
<dbReference type="EMBL" id="KE145367">
    <property type="protein sequence ID" value="EPE29627.1"/>
    <property type="molecule type" value="Genomic_DNA"/>
</dbReference>
<evidence type="ECO:0000313" key="2">
    <source>
        <dbReference type="Proteomes" id="UP000016922"/>
    </source>
</evidence>
<proteinExistence type="predicted"/>
<reference evidence="1 2" key="1">
    <citation type="journal article" date="2013" name="BMC Genomics">
        <title>Genomics-driven discovery of the pneumocandin biosynthetic gene cluster in the fungus Glarea lozoyensis.</title>
        <authorList>
            <person name="Chen L."/>
            <person name="Yue Q."/>
            <person name="Zhang X."/>
            <person name="Xiang M."/>
            <person name="Wang C."/>
            <person name="Li S."/>
            <person name="Che Y."/>
            <person name="Ortiz-Lopez F.J."/>
            <person name="Bills G.F."/>
            <person name="Liu X."/>
            <person name="An Z."/>
        </authorList>
    </citation>
    <scope>NUCLEOTIDE SEQUENCE [LARGE SCALE GENOMIC DNA]</scope>
    <source>
        <strain evidence="2">ATCC 20868 / MF5171</strain>
    </source>
</reference>
<dbReference type="RefSeq" id="XP_008083736.1">
    <property type="nucleotide sequence ID" value="XM_008085545.1"/>
</dbReference>
<dbReference type="GeneID" id="19459845"/>
<dbReference type="KEGG" id="glz:GLAREA_00787"/>
<keyword evidence="2" id="KW-1185">Reference proteome</keyword>
<dbReference type="HOGENOM" id="CLU_1768247_0_0_1"/>
<protein>
    <submittedName>
        <fullName evidence="1">Uncharacterized protein</fullName>
    </submittedName>
</protein>
<dbReference type="Proteomes" id="UP000016922">
    <property type="component" value="Unassembled WGS sequence"/>
</dbReference>